<gene>
    <name evidence="9" type="ORF">DPMN_125395</name>
</gene>
<dbReference type="EMBL" id="JAIWYP010000005">
    <property type="protein sequence ID" value="KAH3823587.1"/>
    <property type="molecule type" value="Genomic_DNA"/>
</dbReference>
<feature type="signal peptide" evidence="7">
    <location>
        <begin position="1"/>
        <end position="23"/>
    </location>
</feature>
<dbReference type="OrthoDB" id="6134459at2759"/>
<evidence type="ECO:0000256" key="5">
    <source>
        <dbReference type="SAM" id="MobiDB-lite"/>
    </source>
</evidence>
<evidence type="ECO:0000256" key="3">
    <source>
        <dbReference type="ARBA" id="ARBA00022989"/>
    </source>
</evidence>
<reference evidence="9" key="1">
    <citation type="journal article" date="2019" name="bioRxiv">
        <title>The Genome of the Zebra Mussel, Dreissena polymorpha: A Resource for Invasive Species Research.</title>
        <authorList>
            <person name="McCartney M.A."/>
            <person name="Auch B."/>
            <person name="Kono T."/>
            <person name="Mallez S."/>
            <person name="Zhang Y."/>
            <person name="Obille A."/>
            <person name="Becker A."/>
            <person name="Abrahante J.E."/>
            <person name="Garbe J."/>
            <person name="Badalamenti J.P."/>
            <person name="Herman A."/>
            <person name="Mangelson H."/>
            <person name="Liachko I."/>
            <person name="Sullivan S."/>
            <person name="Sone E.D."/>
            <person name="Koren S."/>
            <person name="Silverstein K.A.T."/>
            <person name="Beckman K.B."/>
            <person name="Gohl D.M."/>
        </authorList>
    </citation>
    <scope>NUCLEOTIDE SEQUENCE</scope>
    <source>
        <strain evidence="9">Duluth1</strain>
        <tissue evidence="9">Whole animal</tissue>
    </source>
</reference>
<evidence type="ECO:0000256" key="4">
    <source>
        <dbReference type="ARBA" id="ARBA00023136"/>
    </source>
</evidence>
<dbReference type="AlphaFoldDB" id="A0A9D4GVB8"/>
<feature type="transmembrane region" description="Helical" evidence="6">
    <location>
        <begin position="889"/>
        <end position="912"/>
    </location>
</feature>
<evidence type="ECO:0000256" key="7">
    <source>
        <dbReference type="SAM" id="SignalP"/>
    </source>
</evidence>
<feature type="transmembrane region" description="Helical" evidence="6">
    <location>
        <begin position="999"/>
        <end position="1019"/>
    </location>
</feature>
<evidence type="ECO:0000256" key="2">
    <source>
        <dbReference type="ARBA" id="ARBA00022692"/>
    </source>
</evidence>
<keyword evidence="2 6" id="KW-0812">Transmembrane</keyword>
<evidence type="ECO:0000259" key="8">
    <source>
        <dbReference type="PROSITE" id="PS50261"/>
    </source>
</evidence>
<keyword evidence="4 6" id="KW-0472">Membrane</keyword>
<feature type="transmembrane region" description="Helical" evidence="6">
    <location>
        <begin position="1163"/>
        <end position="1189"/>
    </location>
</feature>
<dbReference type="PANTHER" id="PTHR45902">
    <property type="entry name" value="LATROPHILIN RECEPTOR-LIKE PROTEIN A"/>
    <property type="match status" value="1"/>
</dbReference>
<comment type="caution">
    <text evidence="9">The sequence shown here is derived from an EMBL/GenBank/DDBJ whole genome shotgun (WGS) entry which is preliminary data.</text>
</comment>
<evidence type="ECO:0000313" key="10">
    <source>
        <dbReference type="Proteomes" id="UP000828390"/>
    </source>
</evidence>
<feature type="transmembrane region" description="Helical" evidence="6">
    <location>
        <begin position="1084"/>
        <end position="1106"/>
    </location>
</feature>
<reference evidence="9" key="2">
    <citation type="submission" date="2020-11" db="EMBL/GenBank/DDBJ databases">
        <authorList>
            <person name="McCartney M.A."/>
            <person name="Auch B."/>
            <person name="Kono T."/>
            <person name="Mallez S."/>
            <person name="Becker A."/>
            <person name="Gohl D.M."/>
            <person name="Silverstein K.A.T."/>
            <person name="Koren S."/>
            <person name="Bechman K.B."/>
            <person name="Herman A."/>
            <person name="Abrahante J.E."/>
            <person name="Garbe J."/>
        </authorList>
    </citation>
    <scope>NUCLEOTIDE SEQUENCE</scope>
    <source>
        <strain evidence="9">Duluth1</strain>
        <tissue evidence="9">Whole animal</tissue>
    </source>
</reference>
<keyword evidence="7" id="KW-0732">Signal</keyword>
<dbReference type="PANTHER" id="PTHR45902:SF3">
    <property type="entry name" value="G-PROTEIN COUPLED RECEPTORS FAMILY 2 PROFILE 2 DOMAIN-CONTAINING PROTEIN"/>
    <property type="match status" value="1"/>
</dbReference>
<evidence type="ECO:0000256" key="1">
    <source>
        <dbReference type="ARBA" id="ARBA00004141"/>
    </source>
</evidence>
<dbReference type="Proteomes" id="UP000828390">
    <property type="component" value="Unassembled WGS sequence"/>
</dbReference>
<name>A0A9D4GVB8_DREPO</name>
<feature type="transmembrane region" description="Helical" evidence="6">
    <location>
        <begin position="924"/>
        <end position="943"/>
    </location>
</feature>
<dbReference type="GO" id="GO:0004930">
    <property type="term" value="F:G protein-coupled receptor activity"/>
    <property type="evidence" value="ECO:0007669"/>
    <property type="project" value="InterPro"/>
</dbReference>
<feature type="transmembrane region" description="Helical" evidence="6">
    <location>
        <begin position="1127"/>
        <end position="1151"/>
    </location>
</feature>
<dbReference type="Pfam" id="PF00002">
    <property type="entry name" value="7tm_2"/>
    <property type="match status" value="1"/>
</dbReference>
<keyword evidence="3 6" id="KW-1133">Transmembrane helix</keyword>
<dbReference type="InterPro" id="IPR053231">
    <property type="entry name" value="GPCR_LN-TM7"/>
</dbReference>
<feature type="transmembrane region" description="Helical" evidence="6">
    <location>
        <begin position="949"/>
        <end position="969"/>
    </location>
</feature>
<organism evidence="9 10">
    <name type="scientific">Dreissena polymorpha</name>
    <name type="common">Zebra mussel</name>
    <name type="synonym">Mytilus polymorpha</name>
    <dbReference type="NCBI Taxonomy" id="45954"/>
    <lineage>
        <taxon>Eukaryota</taxon>
        <taxon>Metazoa</taxon>
        <taxon>Spiralia</taxon>
        <taxon>Lophotrochozoa</taxon>
        <taxon>Mollusca</taxon>
        <taxon>Bivalvia</taxon>
        <taxon>Autobranchia</taxon>
        <taxon>Heteroconchia</taxon>
        <taxon>Euheterodonta</taxon>
        <taxon>Imparidentia</taxon>
        <taxon>Neoheterodontei</taxon>
        <taxon>Myida</taxon>
        <taxon>Dreissenoidea</taxon>
        <taxon>Dreissenidae</taxon>
        <taxon>Dreissena</taxon>
    </lineage>
</organism>
<protein>
    <recommendedName>
        <fullName evidence="8">G-protein coupled receptors family 2 profile 2 domain-containing protein</fullName>
    </recommendedName>
</protein>
<proteinExistence type="predicted"/>
<dbReference type="Gene3D" id="1.20.1070.10">
    <property type="entry name" value="Rhodopsin 7-helix transmembrane proteins"/>
    <property type="match status" value="1"/>
</dbReference>
<keyword evidence="10" id="KW-1185">Reference proteome</keyword>
<dbReference type="InterPro" id="IPR000832">
    <property type="entry name" value="GPCR_2_secretin-like"/>
</dbReference>
<comment type="subcellular location">
    <subcellularLocation>
        <location evidence="1">Membrane</location>
        <topology evidence="1">Multi-pass membrane protein</topology>
    </subcellularLocation>
</comment>
<evidence type="ECO:0000313" key="9">
    <source>
        <dbReference type="EMBL" id="KAH3823587.1"/>
    </source>
</evidence>
<dbReference type="InterPro" id="IPR017981">
    <property type="entry name" value="GPCR_2-like_7TM"/>
</dbReference>
<sequence length="1234" mass="138992">MNTNSSVIFIMMFWLVIFTAVLSAPVTKDPYDVISSPAQKKRNSNFGEDSGDSFGTMERDFVQEIIELLQERLKDSYQTIEKGPTIPKGEETKIEATEVEMIEFFKIYKLIKHKRESLNRNGLLFEEITDVIDASRTDIDEMVQFVNIMYDYLEANIVSILTEILTGNISKASTAFQVFNESIETVNLKLKPTVSGNADANTAITPNVNDKRRSIEETFPDHREMRPQDHVKDDTERGLSPGFNLQVMYEKHGGVCTLISGYSRVPILVISMCPLGFLRSDVKDLCEHIVLTNGRMHVDNVIDISQTPVQDAEGFVYRNMYCAQCNGVVEMKAWETKLDCDNRQPLSISDGSKEVTVLQFFDDKLQSCRRRLSPAYNKMIHECSHLDVINTMNMWYHQTRIGDAGKSEVSPFPLSFSILMNFGFDGKTHILFTSTGSQQTYAPQCGQNEKYDPVNSKCRPITCSEGYRLVQGSCQKIINYEMAPSADDLASLADIDEPVQVILTIKNFTFGDVVMLEMKGIEDILSISIAQTFNISFERIQNLTVSVVNTSDLVDKTGNNIIEIHRFTTPLPFKTHDVIDSNSIPRRKSDQDNLTSDHTPQKATENNTETVDVYVNNQEIKDNKSTMHAHLAGDSKPNNANADDEAYPKDNIAEMFNERYFSDQIQIAIRITFILNPSHKDGILIEKSVKTIVQTMSDLTDSNAFMLTINGKDFQVGHVDNSPPPTPISLFCPKGFHPFVDDAEFELERHFDAKNGQNVTAVRLKSSGQIYFPGDYDLTFNIDGSVGELEKMETQVSSFALICDMPKIVNKTCGRIVLNEHEYTLFSNKSIMFANHVYNTTEYEYENESSNTVFICSPDWLTAERLVDDSEMTMACGNTMIKLVVAESYLTFILGVISLVCMFSVLVTYSIFEKLRNLPGINTMNLTLSLFLGELLFIISGWVKEHHGWLCSCFGVILHYFFLASFFWMNVMAYDVFKTFAQKCILLRLREKRKYAPRYALYAWGCPLVIVGFCCLIDFGKIFDSIKIGYGGNSVADPEWISGVAARNEHSGKSNTTSSKSHVYSIGCWIQNPVASMVAFGGPMILILLINAVMFSQTIISIHASTKATRTSVRKSSFNRMTGKDDVMLYMRMSTVMGFTWVFGLASSLVSAFAEPASQTVCIILHLLGIFFIVFNCSQGIFIFFAFVFNRRVFAMYNGLVKRLKQGRHRPSSVSLSRHTITTVASQGSFSTIT</sequence>
<feature type="region of interest" description="Disordered" evidence="5">
    <location>
        <begin position="578"/>
        <end position="608"/>
    </location>
</feature>
<dbReference type="GO" id="GO:0016020">
    <property type="term" value="C:membrane"/>
    <property type="evidence" value="ECO:0007669"/>
    <property type="project" value="UniProtKB-SubCell"/>
</dbReference>
<feature type="domain" description="G-protein coupled receptors family 2 profile 2" evidence="8">
    <location>
        <begin position="887"/>
        <end position="1191"/>
    </location>
</feature>
<dbReference type="GO" id="GO:0007166">
    <property type="term" value="P:cell surface receptor signaling pathway"/>
    <property type="evidence" value="ECO:0007669"/>
    <property type="project" value="InterPro"/>
</dbReference>
<feature type="compositionally biased region" description="Polar residues" evidence="5">
    <location>
        <begin position="592"/>
        <end position="608"/>
    </location>
</feature>
<accession>A0A9D4GVB8</accession>
<evidence type="ECO:0000256" key="6">
    <source>
        <dbReference type="SAM" id="Phobius"/>
    </source>
</evidence>
<feature type="chain" id="PRO_5038998284" description="G-protein coupled receptors family 2 profile 2 domain-containing protein" evidence="7">
    <location>
        <begin position="24"/>
        <end position="1234"/>
    </location>
</feature>
<dbReference type="CDD" id="cd15039">
    <property type="entry name" value="7tmB3_Methuselah-like"/>
    <property type="match status" value="1"/>
</dbReference>
<dbReference type="PROSITE" id="PS50261">
    <property type="entry name" value="G_PROTEIN_RECEP_F2_4"/>
    <property type="match status" value="1"/>
</dbReference>